<comment type="caution">
    <text evidence="1">The sequence shown here is derived from an EMBL/GenBank/DDBJ whole genome shotgun (WGS) entry which is preliminary data.</text>
</comment>
<sequence length="118" mass="14295">MESHRRSSFDLPESCRSHCLGLVSAIFQLVSDPAAVDVRWIHVHRLRIRFIRPHVISFHFEKMIEVSDWVLIYVYMMWEFQLWLRLDRLIRLIKLRGWKYNSLELQGLELLEIKQLCS</sequence>
<evidence type="ECO:0000313" key="2">
    <source>
        <dbReference type="Proteomes" id="UP001056120"/>
    </source>
</evidence>
<protein>
    <submittedName>
        <fullName evidence="1">Uncharacterized protein</fullName>
    </submittedName>
</protein>
<evidence type="ECO:0000313" key="1">
    <source>
        <dbReference type="EMBL" id="KAI3777582.1"/>
    </source>
</evidence>
<organism evidence="1 2">
    <name type="scientific">Smallanthus sonchifolius</name>
    <dbReference type="NCBI Taxonomy" id="185202"/>
    <lineage>
        <taxon>Eukaryota</taxon>
        <taxon>Viridiplantae</taxon>
        <taxon>Streptophyta</taxon>
        <taxon>Embryophyta</taxon>
        <taxon>Tracheophyta</taxon>
        <taxon>Spermatophyta</taxon>
        <taxon>Magnoliopsida</taxon>
        <taxon>eudicotyledons</taxon>
        <taxon>Gunneridae</taxon>
        <taxon>Pentapetalae</taxon>
        <taxon>asterids</taxon>
        <taxon>campanulids</taxon>
        <taxon>Asterales</taxon>
        <taxon>Asteraceae</taxon>
        <taxon>Asteroideae</taxon>
        <taxon>Heliantheae alliance</taxon>
        <taxon>Millerieae</taxon>
        <taxon>Smallanthus</taxon>
    </lineage>
</organism>
<gene>
    <name evidence="1" type="ORF">L1987_47382</name>
</gene>
<reference evidence="2" key="1">
    <citation type="journal article" date="2022" name="Mol. Ecol. Resour.">
        <title>The genomes of chicory, endive, great burdock and yacon provide insights into Asteraceae palaeo-polyploidization history and plant inulin production.</title>
        <authorList>
            <person name="Fan W."/>
            <person name="Wang S."/>
            <person name="Wang H."/>
            <person name="Wang A."/>
            <person name="Jiang F."/>
            <person name="Liu H."/>
            <person name="Zhao H."/>
            <person name="Xu D."/>
            <person name="Zhang Y."/>
        </authorList>
    </citation>
    <scope>NUCLEOTIDE SEQUENCE [LARGE SCALE GENOMIC DNA]</scope>
    <source>
        <strain evidence="2">cv. Yunnan</strain>
    </source>
</reference>
<name>A0ACB9G465_9ASTR</name>
<dbReference type="Proteomes" id="UP001056120">
    <property type="component" value="Linkage Group LG15"/>
</dbReference>
<keyword evidence="2" id="KW-1185">Reference proteome</keyword>
<reference evidence="1 2" key="2">
    <citation type="journal article" date="2022" name="Mol. Ecol. Resour.">
        <title>The genomes of chicory, endive, great burdock and yacon provide insights into Asteraceae paleo-polyploidization history and plant inulin production.</title>
        <authorList>
            <person name="Fan W."/>
            <person name="Wang S."/>
            <person name="Wang H."/>
            <person name="Wang A."/>
            <person name="Jiang F."/>
            <person name="Liu H."/>
            <person name="Zhao H."/>
            <person name="Xu D."/>
            <person name="Zhang Y."/>
        </authorList>
    </citation>
    <scope>NUCLEOTIDE SEQUENCE [LARGE SCALE GENOMIC DNA]</scope>
    <source>
        <strain evidence="2">cv. Yunnan</strain>
        <tissue evidence="1">Leaves</tissue>
    </source>
</reference>
<proteinExistence type="predicted"/>
<accession>A0ACB9G465</accession>
<dbReference type="EMBL" id="CM042032">
    <property type="protein sequence ID" value="KAI3777582.1"/>
    <property type="molecule type" value="Genomic_DNA"/>
</dbReference>